<evidence type="ECO:0000313" key="2">
    <source>
        <dbReference type="EMBL" id="ROT75934.1"/>
    </source>
</evidence>
<reference evidence="2 3" key="2">
    <citation type="submission" date="2019-01" db="EMBL/GenBank/DDBJ databases">
        <title>The decoding of complex shrimp genome reveals the adaptation for benthos swimmer, frequently molting mechanism and breeding impact on genome.</title>
        <authorList>
            <person name="Sun Y."/>
            <person name="Gao Y."/>
            <person name="Yu Y."/>
        </authorList>
    </citation>
    <scope>NUCLEOTIDE SEQUENCE [LARGE SCALE GENOMIC DNA]</scope>
    <source>
        <tissue evidence="2">Muscle</tissue>
    </source>
</reference>
<gene>
    <name evidence="2" type="ORF">C7M84_005520</name>
</gene>
<feature type="region of interest" description="Disordered" evidence="1">
    <location>
        <begin position="87"/>
        <end position="132"/>
    </location>
</feature>
<comment type="caution">
    <text evidence="2">The sequence shown here is derived from an EMBL/GenBank/DDBJ whole genome shotgun (WGS) entry which is preliminary data.</text>
</comment>
<dbReference type="Proteomes" id="UP000283509">
    <property type="component" value="Unassembled WGS sequence"/>
</dbReference>
<name>A0A3R7P5F0_PENVA</name>
<dbReference type="AlphaFoldDB" id="A0A3R7P5F0"/>
<evidence type="ECO:0000256" key="1">
    <source>
        <dbReference type="SAM" id="MobiDB-lite"/>
    </source>
</evidence>
<organism evidence="2 3">
    <name type="scientific">Penaeus vannamei</name>
    <name type="common">Whiteleg shrimp</name>
    <name type="synonym">Litopenaeus vannamei</name>
    <dbReference type="NCBI Taxonomy" id="6689"/>
    <lineage>
        <taxon>Eukaryota</taxon>
        <taxon>Metazoa</taxon>
        <taxon>Ecdysozoa</taxon>
        <taxon>Arthropoda</taxon>
        <taxon>Crustacea</taxon>
        <taxon>Multicrustacea</taxon>
        <taxon>Malacostraca</taxon>
        <taxon>Eumalacostraca</taxon>
        <taxon>Eucarida</taxon>
        <taxon>Decapoda</taxon>
        <taxon>Dendrobranchiata</taxon>
        <taxon>Penaeoidea</taxon>
        <taxon>Penaeidae</taxon>
        <taxon>Penaeus</taxon>
    </lineage>
</organism>
<keyword evidence="3" id="KW-1185">Reference proteome</keyword>
<dbReference type="EMBL" id="QCYY01001711">
    <property type="protein sequence ID" value="ROT75934.1"/>
    <property type="molecule type" value="Genomic_DNA"/>
</dbReference>
<protein>
    <submittedName>
        <fullName evidence="2">Uncharacterized protein</fullName>
    </submittedName>
</protein>
<evidence type="ECO:0000313" key="3">
    <source>
        <dbReference type="Proteomes" id="UP000283509"/>
    </source>
</evidence>
<sequence length="402" mass="43773">MGLTPCSSEWILYASEKRSNGKLGFCSLTGKYSPALDLSKRSALRLGRRPRLRLSNVSAIEKMLISRDLNILDSNISSFQAFVSSPKQKNGSHFPLRERRKGATIPEDRKLGPSATSLESSPTPPALASPFPEHSSAPPFLCSLLASPPDIDSGHYVSKQPIYLHYCISISLSVKSLMCISVESFLPSPCGCAPAGSASTARLLSPTVSDADPHFAVSSHSTLPFHVSPFPPASPHPAVHCVPFCSPPCHRFLPRHTSPPAAILCQKRVLILPFYPFGRHFSCCASSLPLPFVPNDGGLSSNASFRARSQASIRSFRSFLSSPPARTPPHRGASLRESPLRLDRSRSAESRLIRRVSALKRPSAVLASLHPPRLSPSLISPDRRFHTRLYPRGRTQHCAVNL</sequence>
<feature type="region of interest" description="Disordered" evidence="1">
    <location>
        <begin position="319"/>
        <end position="342"/>
    </location>
</feature>
<accession>A0A3R7P5F0</accession>
<reference evidence="2 3" key="1">
    <citation type="submission" date="2018-04" db="EMBL/GenBank/DDBJ databases">
        <authorList>
            <person name="Zhang X."/>
            <person name="Yuan J."/>
            <person name="Li F."/>
            <person name="Xiang J."/>
        </authorList>
    </citation>
    <scope>NUCLEOTIDE SEQUENCE [LARGE SCALE GENOMIC DNA]</scope>
    <source>
        <tissue evidence="2">Muscle</tissue>
    </source>
</reference>
<proteinExistence type="predicted"/>